<evidence type="ECO:0000259" key="13">
    <source>
        <dbReference type="SMART" id="SM00013"/>
    </source>
</evidence>
<keyword evidence="7 11" id="KW-1133">Transmembrane helix</keyword>
<dbReference type="InterPro" id="IPR000372">
    <property type="entry name" value="LRRNT"/>
</dbReference>
<feature type="signal peptide" evidence="12">
    <location>
        <begin position="1"/>
        <end position="37"/>
    </location>
</feature>
<evidence type="ECO:0000256" key="2">
    <source>
        <dbReference type="ARBA" id="ARBA00022614"/>
    </source>
</evidence>
<evidence type="ECO:0000256" key="1">
    <source>
        <dbReference type="ARBA" id="ARBA00004479"/>
    </source>
</evidence>
<evidence type="ECO:0000256" key="5">
    <source>
        <dbReference type="ARBA" id="ARBA00022729"/>
    </source>
</evidence>
<name>A0A8C4QK08_EPTBU</name>
<keyword evidence="3 11" id="KW-0812">Transmembrane</keyword>
<reference evidence="15" key="2">
    <citation type="submission" date="2025-09" db="UniProtKB">
        <authorList>
            <consortium name="Ensembl"/>
        </authorList>
    </citation>
    <scope>IDENTIFICATION</scope>
</reference>
<evidence type="ECO:0000256" key="4">
    <source>
        <dbReference type="ARBA" id="ARBA00022696"/>
    </source>
</evidence>
<feature type="domain" description="LRRCT" evidence="14">
    <location>
        <begin position="101"/>
        <end position="154"/>
    </location>
</feature>
<evidence type="ECO:0000256" key="3">
    <source>
        <dbReference type="ARBA" id="ARBA00022692"/>
    </source>
</evidence>
<evidence type="ECO:0000256" key="8">
    <source>
        <dbReference type="ARBA" id="ARBA00023084"/>
    </source>
</evidence>
<dbReference type="GO" id="GO:0007155">
    <property type="term" value="P:cell adhesion"/>
    <property type="evidence" value="ECO:0007669"/>
    <property type="project" value="UniProtKB-KW"/>
</dbReference>
<dbReference type="Proteomes" id="UP000694388">
    <property type="component" value="Unplaced"/>
</dbReference>
<evidence type="ECO:0000256" key="9">
    <source>
        <dbReference type="ARBA" id="ARBA00023136"/>
    </source>
</evidence>
<keyword evidence="9 11" id="KW-0472">Membrane</keyword>
<comment type="subcellular location">
    <subcellularLocation>
        <location evidence="1">Membrane</location>
        <topology evidence="1">Single-pass type I membrane protein</topology>
    </subcellularLocation>
</comment>
<evidence type="ECO:0000259" key="14">
    <source>
        <dbReference type="SMART" id="SM00082"/>
    </source>
</evidence>
<keyword evidence="5 12" id="KW-0732">Signal</keyword>
<dbReference type="Ensembl" id="ENSEBUT00000017260.1">
    <property type="protein sequence ID" value="ENSEBUP00000016683.1"/>
    <property type="gene ID" value="ENSEBUG00000010466.1"/>
</dbReference>
<dbReference type="SMART" id="SM00013">
    <property type="entry name" value="LRRNT"/>
    <property type="match status" value="1"/>
</dbReference>
<keyword evidence="2" id="KW-0433">Leucine-rich repeat</keyword>
<keyword evidence="16" id="KW-1185">Reference proteome</keyword>
<evidence type="ECO:0000313" key="16">
    <source>
        <dbReference type="Proteomes" id="UP000694388"/>
    </source>
</evidence>
<dbReference type="OMA" id="SAYCELF"/>
<feature type="transmembrane region" description="Helical" evidence="11">
    <location>
        <begin position="168"/>
        <end position="192"/>
    </location>
</feature>
<keyword evidence="8" id="KW-0094">Blood coagulation</keyword>
<dbReference type="InterPro" id="IPR032675">
    <property type="entry name" value="LRR_dom_sf"/>
</dbReference>
<organism evidence="15 16">
    <name type="scientific">Eptatretus burgeri</name>
    <name type="common">Inshore hagfish</name>
    <dbReference type="NCBI Taxonomy" id="7764"/>
    <lineage>
        <taxon>Eukaryota</taxon>
        <taxon>Metazoa</taxon>
        <taxon>Chordata</taxon>
        <taxon>Craniata</taxon>
        <taxon>Vertebrata</taxon>
        <taxon>Cyclostomata</taxon>
        <taxon>Myxini</taxon>
        <taxon>Myxiniformes</taxon>
        <taxon>Myxinidae</taxon>
        <taxon>Eptatretinae</taxon>
        <taxon>Eptatretus</taxon>
    </lineage>
</organism>
<evidence type="ECO:0000256" key="10">
    <source>
        <dbReference type="ARBA" id="ARBA00023157"/>
    </source>
</evidence>
<sequence length="206" mass="23172">MTRIDSPGVPSGSISLTLVLIAVAYLFGSTLPAGCSANNCPSPCTCTWSKVDCSSKSQASLPDTLPRYMTDLMLNNNTLKNIPPGTFDIFDHLEHLELNDNPWHCDCNIAYMRSWMIKNENREQFKRVKCSSPEPLRGRVIMYLQPEELSAYCELFNCKYLNMSQGSLYFTVIFHGSLIMTVNISTLYLKIFNVIIGLARLKLTVP</sequence>
<evidence type="ECO:0000256" key="6">
    <source>
        <dbReference type="ARBA" id="ARBA00022889"/>
    </source>
</evidence>
<accession>A0A8C4QK08</accession>
<evidence type="ECO:0000256" key="11">
    <source>
        <dbReference type="SAM" id="Phobius"/>
    </source>
</evidence>
<dbReference type="GO" id="GO:0007596">
    <property type="term" value="P:blood coagulation"/>
    <property type="evidence" value="ECO:0007669"/>
    <property type="project" value="UniProtKB-KW"/>
</dbReference>
<dbReference type="PANTHER" id="PTHR22650">
    <property type="entry name" value="GLYCOPROTEIN IB BETA"/>
    <property type="match status" value="1"/>
</dbReference>
<keyword evidence="6" id="KW-0130">Cell adhesion</keyword>
<dbReference type="AlphaFoldDB" id="A0A8C4QK08"/>
<dbReference type="SMART" id="SM00082">
    <property type="entry name" value="LRRCT"/>
    <property type="match status" value="1"/>
</dbReference>
<dbReference type="PANTHER" id="PTHR22650:SF4">
    <property type="entry name" value="LEUCINE-RICH REPEAT AND TRANSMEMBRANE DOMAIN-CONTAINING PROTEIN 2-LIKE"/>
    <property type="match status" value="1"/>
</dbReference>
<dbReference type="GeneTree" id="ENSGT00530000064244"/>
<dbReference type="SUPFAM" id="SSF52058">
    <property type="entry name" value="L domain-like"/>
    <property type="match status" value="2"/>
</dbReference>
<protein>
    <submittedName>
        <fullName evidence="15">Glycoprotein Ib platelet subunit beta</fullName>
    </submittedName>
</protein>
<evidence type="ECO:0000256" key="12">
    <source>
        <dbReference type="SAM" id="SignalP"/>
    </source>
</evidence>
<dbReference type="GO" id="GO:0016020">
    <property type="term" value="C:membrane"/>
    <property type="evidence" value="ECO:0007669"/>
    <property type="project" value="UniProtKB-SubCell"/>
</dbReference>
<reference evidence="15" key="1">
    <citation type="submission" date="2025-08" db="UniProtKB">
        <authorList>
            <consortium name="Ensembl"/>
        </authorList>
    </citation>
    <scope>IDENTIFICATION</scope>
</reference>
<dbReference type="Gene3D" id="3.80.10.10">
    <property type="entry name" value="Ribonuclease Inhibitor"/>
    <property type="match status" value="1"/>
</dbReference>
<keyword evidence="4" id="KW-0356">Hemostasis</keyword>
<evidence type="ECO:0000256" key="7">
    <source>
        <dbReference type="ARBA" id="ARBA00022989"/>
    </source>
</evidence>
<feature type="domain" description="LRRNT" evidence="13">
    <location>
        <begin position="39"/>
        <end position="71"/>
    </location>
</feature>
<feature type="chain" id="PRO_5034387730" evidence="12">
    <location>
        <begin position="38"/>
        <end position="206"/>
    </location>
</feature>
<dbReference type="InterPro" id="IPR052313">
    <property type="entry name" value="GPIb-IX-V_Complex"/>
</dbReference>
<proteinExistence type="predicted"/>
<evidence type="ECO:0000313" key="15">
    <source>
        <dbReference type="Ensembl" id="ENSEBUP00000016683.1"/>
    </source>
</evidence>
<keyword evidence="10" id="KW-1015">Disulfide bond</keyword>
<dbReference type="InterPro" id="IPR000483">
    <property type="entry name" value="Cys-rich_flank_reg_C"/>
</dbReference>